<organism evidence="1 2">
    <name type="scientific">Fulvitalea axinellae</name>
    <dbReference type="NCBI Taxonomy" id="1182444"/>
    <lineage>
        <taxon>Bacteria</taxon>
        <taxon>Pseudomonadati</taxon>
        <taxon>Bacteroidota</taxon>
        <taxon>Cytophagia</taxon>
        <taxon>Cytophagales</taxon>
        <taxon>Persicobacteraceae</taxon>
        <taxon>Fulvitalea</taxon>
    </lineage>
</organism>
<proteinExistence type="predicted"/>
<dbReference type="Proteomes" id="UP001348817">
    <property type="component" value="Chromosome"/>
</dbReference>
<dbReference type="RefSeq" id="WP_338393195.1">
    <property type="nucleotide sequence ID" value="NZ_AP025314.1"/>
</dbReference>
<dbReference type="EMBL" id="AP025314">
    <property type="protein sequence ID" value="BDD07900.1"/>
    <property type="molecule type" value="Genomic_DNA"/>
</dbReference>
<dbReference type="AlphaFoldDB" id="A0AAU9DAP6"/>
<gene>
    <name evidence="1" type="ORF">FUAX_03320</name>
</gene>
<name>A0AAU9DAP6_9BACT</name>
<sequence>MAQTDGPVSILSFVTPLDTALAEGSAYTYRINCLWNKDSVDLLWVNPEEYDRVQAKRIKNATDTAGLEGKRQFLFTTSQNCFSYALQKYFEHHRIDCSPLIDSLTKINSDAMSQILASSFKKRLSFHTKPARNLKTPLPDGSLVLFRYKNGRLQHAMFYSDGVIHSKNGMWPATEYRKLKEPFKKYWDAGTVEVYFHREIGV</sequence>
<evidence type="ECO:0000313" key="2">
    <source>
        <dbReference type="Proteomes" id="UP001348817"/>
    </source>
</evidence>
<protein>
    <submittedName>
        <fullName evidence="1">Uncharacterized protein</fullName>
    </submittedName>
</protein>
<reference evidence="1 2" key="1">
    <citation type="submission" date="2021-12" db="EMBL/GenBank/DDBJ databases">
        <title>Genome sequencing of bacteria with rrn-lacking chromosome and rrn-plasmid.</title>
        <authorList>
            <person name="Anda M."/>
            <person name="Iwasaki W."/>
        </authorList>
    </citation>
    <scope>NUCLEOTIDE SEQUENCE [LARGE SCALE GENOMIC DNA]</scope>
    <source>
        <strain evidence="1 2">DSM 100852</strain>
    </source>
</reference>
<keyword evidence="2" id="KW-1185">Reference proteome</keyword>
<evidence type="ECO:0000313" key="1">
    <source>
        <dbReference type="EMBL" id="BDD07900.1"/>
    </source>
</evidence>
<dbReference type="KEGG" id="fax:FUAX_03320"/>
<accession>A0AAU9DAP6</accession>